<evidence type="ECO:0000256" key="4">
    <source>
        <dbReference type="ARBA" id="ARBA00022692"/>
    </source>
</evidence>
<keyword evidence="9" id="KW-1185">Reference proteome</keyword>
<dbReference type="Proteomes" id="UP000215509">
    <property type="component" value="Unassembled WGS sequence"/>
</dbReference>
<keyword evidence="5 7" id="KW-1133">Transmembrane helix</keyword>
<evidence type="ECO:0000313" key="9">
    <source>
        <dbReference type="Proteomes" id="UP000215509"/>
    </source>
</evidence>
<dbReference type="InterPro" id="IPR002528">
    <property type="entry name" value="MATE_fam"/>
</dbReference>
<dbReference type="NCBIfam" id="TIGR00797">
    <property type="entry name" value="matE"/>
    <property type="match status" value="1"/>
</dbReference>
<feature type="transmembrane region" description="Helical" evidence="7">
    <location>
        <begin position="258"/>
        <end position="276"/>
    </location>
</feature>
<keyword evidence="3" id="KW-1003">Cell membrane</keyword>
<feature type="transmembrane region" description="Helical" evidence="7">
    <location>
        <begin position="62"/>
        <end position="84"/>
    </location>
</feature>
<comment type="subcellular location">
    <subcellularLocation>
        <location evidence="1">Cell membrane</location>
        <topology evidence="1">Multi-pass membrane protein</topology>
    </subcellularLocation>
</comment>
<dbReference type="PIRSF" id="PIRSF006603">
    <property type="entry name" value="DinF"/>
    <property type="match status" value="1"/>
</dbReference>
<dbReference type="PANTHER" id="PTHR43549">
    <property type="entry name" value="MULTIDRUG RESISTANCE PROTEIN YPNP-RELATED"/>
    <property type="match status" value="1"/>
</dbReference>
<dbReference type="AlphaFoldDB" id="A0A229UY22"/>
<evidence type="ECO:0000256" key="1">
    <source>
        <dbReference type="ARBA" id="ARBA00004651"/>
    </source>
</evidence>
<evidence type="ECO:0000256" key="5">
    <source>
        <dbReference type="ARBA" id="ARBA00022989"/>
    </source>
</evidence>
<feature type="transmembrane region" description="Helical" evidence="7">
    <location>
        <begin position="296"/>
        <end position="317"/>
    </location>
</feature>
<dbReference type="Pfam" id="PF01554">
    <property type="entry name" value="MatE"/>
    <property type="match status" value="2"/>
</dbReference>
<feature type="transmembrane region" description="Helical" evidence="7">
    <location>
        <begin position="369"/>
        <end position="389"/>
    </location>
</feature>
<keyword evidence="2" id="KW-0813">Transport</keyword>
<dbReference type="GO" id="GO:0042910">
    <property type="term" value="F:xenobiotic transmembrane transporter activity"/>
    <property type="evidence" value="ECO:0007669"/>
    <property type="project" value="InterPro"/>
</dbReference>
<evidence type="ECO:0000256" key="2">
    <source>
        <dbReference type="ARBA" id="ARBA00022448"/>
    </source>
</evidence>
<organism evidence="8 9">
    <name type="scientific">Paenibacillus rigui</name>
    <dbReference type="NCBI Taxonomy" id="554312"/>
    <lineage>
        <taxon>Bacteria</taxon>
        <taxon>Bacillati</taxon>
        <taxon>Bacillota</taxon>
        <taxon>Bacilli</taxon>
        <taxon>Bacillales</taxon>
        <taxon>Paenibacillaceae</taxon>
        <taxon>Paenibacillus</taxon>
    </lineage>
</organism>
<proteinExistence type="predicted"/>
<feature type="transmembrane region" description="Helical" evidence="7">
    <location>
        <begin position="428"/>
        <end position="448"/>
    </location>
</feature>
<evidence type="ECO:0000256" key="3">
    <source>
        <dbReference type="ARBA" id="ARBA00022475"/>
    </source>
</evidence>
<dbReference type="GO" id="GO:0015297">
    <property type="term" value="F:antiporter activity"/>
    <property type="evidence" value="ECO:0007669"/>
    <property type="project" value="InterPro"/>
</dbReference>
<feature type="transmembrane region" description="Helical" evidence="7">
    <location>
        <begin position="175"/>
        <end position="194"/>
    </location>
</feature>
<comment type="caution">
    <text evidence="8">The sequence shown here is derived from an EMBL/GenBank/DDBJ whole genome shotgun (WGS) entry which is preliminary data.</text>
</comment>
<feature type="transmembrane region" description="Helical" evidence="7">
    <location>
        <begin position="396"/>
        <end position="416"/>
    </location>
</feature>
<dbReference type="GO" id="GO:0005886">
    <property type="term" value="C:plasma membrane"/>
    <property type="evidence" value="ECO:0007669"/>
    <property type="project" value="UniProtKB-SubCell"/>
</dbReference>
<dbReference type="CDD" id="cd13138">
    <property type="entry name" value="MATE_yoeA_like"/>
    <property type="match status" value="1"/>
</dbReference>
<protein>
    <submittedName>
        <fullName evidence="8">MATE family efflux transporter</fullName>
    </submittedName>
</protein>
<sequence length="469" mass="50442">MNPSDKKAGRPLLTEGPIAKTLFLFSLPILLGNVLQSLNGSINSIWVGKFLGEQALAATSNANIIMFLLISAIFGIAMAAVILIGQNLGAKRVDEAKKVVGTSTVFFALLALIVGLIGVLFSPVILDWMNTPPDAKALAVSYTRIMFAGIPFMFGFNLIMAVLRGSGDAKTPFYFLLLSAALDVLLNPLLIVGIGPFPKLGIAGSAVATFIAQLISLVLLLVYLYRKQYFLRITRQDVHMLRLDFTIIRALIQKGLPMGLNMVVVSMSNLFLIHLVNSYGSEAAAAFGVATQISSYIQMPAMAIGGAVTSMAAQNIGAGLWSRVHRITWTGVAFNVGLTGLLVLLIHLFDREALGLFLPTDGRAIELGIHINNITLWSFILFGIFNVVAGVVRSSGAVIVPLVISFIALLVVRNPLAIYLSHASGFDAIWWSFPVSFLIAATLNLLYYRFGKWKEAKMLKAVGSKAAAG</sequence>
<feature type="transmembrane region" description="Helical" evidence="7">
    <location>
        <begin position="21"/>
        <end position="42"/>
    </location>
</feature>
<name>A0A229UY22_9BACL</name>
<keyword evidence="4 7" id="KW-0812">Transmembrane</keyword>
<dbReference type="PANTHER" id="PTHR43549:SF3">
    <property type="entry name" value="MULTIDRUG RESISTANCE PROTEIN YPNP-RELATED"/>
    <property type="match status" value="1"/>
</dbReference>
<evidence type="ECO:0000256" key="6">
    <source>
        <dbReference type="ARBA" id="ARBA00023136"/>
    </source>
</evidence>
<feature type="transmembrane region" description="Helical" evidence="7">
    <location>
        <begin position="200"/>
        <end position="225"/>
    </location>
</feature>
<dbReference type="InterPro" id="IPR048279">
    <property type="entry name" value="MdtK-like"/>
</dbReference>
<keyword evidence="6 7" id="KW-0472">Membrane</keyword>
<dbReference type="InterPro" id="IPR052031">
    <property type="entry name" value="Membrane_Transporter-Flippase"/>
</dbReference>
<feature type="transmembrane region" description="Helical" evidence="7">
    <location>
        <begin position="105"/>
        <end position="125"/>
    </location>
</feature>
<dbReference type="OrthoDB" id="9776324at2"/>
<feature type="transmembrane region" description="Helical" evidence="7">
    <location>
        <begin position="145"/>
        <end position="163"/>
    </location>
</feature>
<feature type="transmembrane region" description="Helical" evidence="7">
    <location>
        <begin position="329"/>
        <end position="349"/>
    </location>
</feature>
<gene>
    <name evidence="8" type="ORF">CF651_00585</name>
</gene>
<dbReference type="RefSeq" id="WP_094012892.1">
    <property type="nucleotide sequence ID" value="NZ_NMQW01000001.1"/>
</dbReference>
<dbReference type="EMBL" id="NMQW01000001">
    <property type="protein sequence ID" value="OXM88392.1"/>
    <property type="molecule type" value="Genomic_DNA"/>
</dbReference>
<evidence type="ECO:0000256" key="7">
    <source>
        <dbReference type="SAM" id="Phobius"/>
    </source>
</evidence>
<accession>A0A229UY22</accession>
<reference evidence="8 9" key="1">
    <citation type="submission" date="2017-07" db="EMBL/GenBank/DDBJ databases">
        <title>Genome sequencing and assembly of Paenibacillus rigui.</title>
        <authorList>
            <person name="Mayilraj S."/>
        </authorList>
    </citation>
    <scope>NUCLEOTIDE SEQUENCE [LARGE SCALE GENOMIC DNA]</scope>
    <source>
        <strain evidence="8 9">JCM 16352</strain>
    </source>
</reference>
<evidence type="ECO:0000313" key="8">
    <source>
        <dbReference type="EMBL" id="OXM88392.1"/>
    </source>
</evidence>